<dbReference type="InterPro" id="IPR007867">
    <property type="entry name" value="GMC_OxRtase_C"/>
</dbReference>
<dbReference type="SUPFAM" id="SSF51905">
    <property type="entry name" value="FAD/NAD(P)-binding domain"/>
    <property type="match status" value="1"/>
</dbReference>
<evidence type="ECO:0000313" key="9">
    <source>
        <dbReference type="Proteomes" id="UP000188533"/>
    </source>
</evidence>
<keyword evidence="4" id="KW-0560">Oxidoreductase</keyword>
<organism evidence="8 9">
    <name type="scientific">Lentinula edodes</name>
    <name type="common">Shiitake mushroom</name>
    <name type="synonym">Lentinus edodes</name>
    <dbReference type="NCBI Taxonomy" id="5353"/>
    <lineage>
        <taxon>Eukaryota</taxon>
        <taxon>Fungi</taxon>
        <taxon>Dikarya</taxon>
        <taxon>Basidiomycota</taxon>
        <taxon>Agaricomycotina</taxon>
        <taxon>Agaricomycetes</taxon>
        <taxon>Agaricomycetidae</taxon>
        <taxon>Agaricales</taxon>
        <taxon>Marasmiineae</taxon>
        <taxon>Omphalotaceae</taxon>
        <taxon>Lentinula</taxon>
    </lineage>
</organism>
<dbReference type="Pfam" id="PF00732">
    <property type="entry name" value="GMC_oxred_N"/>
    <property type="match status" value="1"/>
</dbReference>
<dbReference type="AlphaFoldDB" id="A0A1Q3ERC3"/>
<reference evidence="8 9" key="2">
    <citation type="submission" date="2017-02" db="EMBL/GenBank/DDBJ databases">
        <title>A genome survey and senescence transcriptome analysis in Lentinula edodes.</title>
        <authorList>
            <person name="Sakamoto Y."/>
            <person name="Nakade K."/>
            <person name="Sato S."/>
            <person name="Yoshida Y."/>
            <person name="Miyazaki K."/>
            <person name="Natsume S."/>
            <person name="Konno N."/>
        </authorList>
    </citation>
    <scope>NUCLEOTIDE SEQUENCE [LARGE SCALE GENOMIC DNA]</scope>
    <source>
        <strain evidence="8 9">NBRC 111202</strain>
    </source>
</reference>
<evidence type="ECO:0000313" key="8">
    <source>
        <dbReference type="EMBL" id="GAW09733.1"/>
    </source>
</evidence>
<proteinExistence type="predicted"/>
<dbReference type="EMBL" id="BDGU01001244">
    <property type="protein sequence ID" value="GAW09733.1"/>
    <property type="molecule type" value="Genomic_DNA"/>
</dbReference>
<gene>
    <name evidence="8" type="ORF">LENED_011917</name>
</gene>
<comment type="cofactor">
    <cofactor evidence="1">
        <name>FAD</name>
        <dbReference type="ChEBI" id="CHEBI:57692"/>
    </cofactor>
</comment>
<evidence type="ECO:0000256" key="5">
    <source>
        <dbReference type="SAM" id="SignalP"/>
    </source>
</evidence>
<dbReference type="InterPro" id="IPR039535">
    <property type="entry name" value="ASST-like"/>
</dbReference>
<name>A0A1Q3ERC3_LENED</name>
<evidence type="ECO:0000256" key="2">
    <source>
        <dbReference type="ARBA" id="ARBA00022630"/>
    </source>
</evidence>
<accession>A0A1Q3ERC3</accession>
<dbReference type="InterPro" id="IPR000172">
    <property type="entry name" value="GMC_OxRdtase_N"/>
</dbReference>
<reference evidence="8 9" key="1">
    <citation type="submission" date="2016-08" db="EMBL/GenBank/DDBJ databases">
        <authorList>
            <consortium name="Lentinula edodes genome sequencing consortium"/>
            <person name="Sakamoto Y."/>
            <person name="Nakade K."/>
            <person name="Sato S."/>
            <person name="Yoshida Y."/>
            <person name="Miyazaki K."/>
            <person name="Natsume S."/>
            <person name="Konno N."/>
        </authorList>
    </citation>
    <scope>NUCLEOTIDE SEQUENCE [LARGE SCALE GENOMIC DNA]</scope>
    <source>
        <strain evidence="8 9">NBRC 111202</strain>
    </source>
</reference>
<dbReference type="PANTHER" id="PTHR35340:SF5">
    <property type="entry name" value="ASST-DOMAIN-CONTAINING PROTEIN"/>
    <property type="match status" value="1"/>
</dbReference>
<dbReference type="GO" id="GO:0016614">
    <property type="term" value="F:oxidoreductase activity, acting on CH-OH group of donors"/>
    <property type="evidence" value="ECO:0007669"/>
    <property type="project" value="InterPro"/>
</dbReference>
<keyword evidence="3" id="KW-0274">FAD</keyword>
<dbReference type="Proteomes" id="UP000188533">
    <property type="component" value="Unassembled WGS sequence"/>
</dbReference>
<dbReference type="SUPFAM" id="SSF54373">
    <property type="entry name" value="FAD-linked reductases, C-terminal domain"/>
    <property type="match status" value="1"/>
</dbReference>
<dbReference type="InterPro" id="IPR053143">
    <property type="entry name" value="Arylsulfate_ST"/>
</dbReference>
<feature type="domain" description="Glucose-methanol-choline oxidoreductase C-terminal" evidence="7">
    <location>
        <begin position="492"/>
        <end position="626"/>
    </location>
</feature>
<protein>
    <submittedName>
        <fullName evidence="8">Gmc oxidoreductase</fullName>
    </submittedName>
</protein>
<dbReference type="Gene3D" id="3.50.50.60">
    <property type="entry name" value="FAD/NAD(P)-binding domain"/>
    <property type="match status" value="1"/>
</dbReference>
<evidence type="ECO:0000259" key="7">
    <source>
        <dbReference type="Pfam" id="PF05199"/>
    </source>
</evidence>
<keyword evidence="2" id="KW-0285">Flavoprotein</keyword>
<evidence type="ECO:0000259" key="6">
    <source>
        <dbReference type="Pfam" id="PF00732"/>
    </source>
</evidence>
<dbReference type="Gene3D" id="4.10.450.10">
    <property type="entry name" value="Glucose Oxidase, domain 2"/>
    <property type="match status" value="1"/>
</dbReference>
<dbReference type="Pfam" id="PF14269">
    <property type="entry name" value="Arylsulfotran_2"/>
    <property type="match status" value="1"/>
</dbReference>
<evidence type="ECO:0000256" key="4">
    <source>
        <dbReference type="ARBA" id="ARBA00023002"/>
    </source>
</evidence>
<comment type="caution">
    <text evidence="8">The sequence shown here is derived from an EMBL/GenBank/DDBJ whole genome shotgun (WGS) entry which is preliminary data.</text>
</comment>
<evidence type="ECO:0000256" key="1">
    <source>
        <dbReference type="ARBA" id="ARBA00001974"/>
    </source>
</evidence>
<keyword evidence="9" id="KW-1185">Reference proteome</keyword>
<feature type="domain" description="Glucose-methanol-choline oxidoreductase N-terminal" evidence="6">
    <location>
        <begin position="57"/>
        <end position="375"/>
    </location>
</feature>
<dbReference type="PANTHER" id="PTHR35340">
    <property type="entry name" value="PQQ ENZYME REPEAT PROTEIN-RELATED"/>
    <property type="match status" value="1"/>
</dbReference>
<dbReference type="InterPro" id="IPR036188">
    <property type="entry name" value="FAD/NAD-bd_sf"/>
</dbReference>
<keyword evidence="5" id="KW-0732">Signal</keyword>
<feature type="chain" id="PRO_5012727188" evidence="5">
    <location>
        <begin position="24"/>
        <end position="1219"/>
    </location>
</feature>
<dbReference type="Pfam" id="PF05199">
    <property type="entry name" value="GMC_oxred_C"/>
    <property type="match status" value="1"/>
</dbReference>
<feature type="signal peptide" evidence="5">
    <location>
        <begin position="1"/>
        <end position="23"/>
    </location>
</feature>
<dbReference type="InterPro" id="IPR027424">
    <property type="entry name" value="Glucose_Oxidase_domain_2"/>
</dbReference>
<evidence type="ECO:0000256" key="3">
    <source>
        <dbReference type="ARBA" id="ARBA00022827"/>
    </source>
</evidence>
<dbReference type="STRING" id="5353.A0A1Q3ERC3"/>
<dbReference type="GO" id="GO:0050660">
    <property type="term" value="F:flavin adenine dinucleotide binding"/>
    <property type="evidence" value="ECO:0007669"/>
    <property type="project" value="InterPro"/>
</dbReference>
<dbReference type="Gene3D" id="3.30.560.10">
    <property type="entry name" value="Glucose Oxidase, domain 3"/>
    <property type="match status" value="1"/>
</dbReference>
<sequence>MWSIHKTTVLTLSSTYLFSTCFASAITDPLEAHRRRDVHNLRARNIVSDSSAIQSSYDFIIVGGGLAGLVLASRLSEDSNHTVLVLEAGESGDANITQINTPADTYYSSLVGSEYDYAYQTAEQTGCSNRNVSWPRGKVLGGSSAINGMYLVRPNEPEINAIHAINPNDTDEFWAWDSYNAAMKKSETFGAPSSDIAAEAGIQYNAASHGSSGPIHWSYPGETFNIVGNWTPTLVTLGIPSNPDSASGDNSGAYITTSSINPSNWTRSYSRSGYIDPLPPRSNLDILPSATVTNIVWGSGTSGNLTATGVQWASSSTAAKQTVNANKEVILAAGTIGSAQVLQLSGVGPSKYLQAAGVDVQLDLPGVGQRLQDHLSGSLIYSTTAETAGDLHADGVATAEFLSYINSATAYVNLTTLLGSDSASALISSAQAEVDSSASSLLPLGDSTVAAGYKAIYDTITNQFYSSNSGQIELLLSITSTSVLIQAAIQHPLSVGELYITSDSVFNYPFINPNYLVHDADLTILREGFKMARLVSQASPLSTYLTGETTPGSSVSTDAEWDTWIQGAVGTEYHPTGTCAMLPLELGGVVSPSLLVYGTSNVRVADASVYPFELSSHLGAPTYGLAEQASTIIRDYWNGVSTNPNTTTTTYYIGLSTRFRELILFLFPPPLLHPMSSVRCSFYSTFIARGLVLCLFLFSVRGDSVLFRSNEYSIGALGYGPFQSYFSANYTPAEWNFVVPVNESASAPSLSTGYIFSAPRGASVLRQGAAIYDQTGSLIWDGSIYGQTLSFSVVTYLNEPHIIVWTGTATAAGVGSGYDILLNSNYELVANFTTNLTGETGQTFADFHEAQITSNNTALMTAYQPKSLDLSSIQGPEQGWILDSAMQELNISSNEALFTWIASEHVNITECYNTPGTGGGSVAEAFDYFHINSIEKDDVGNYLISSRHCWTVYYLDGINGDILWKMGGKNSSFSMGNGTEFSWQHHARWVEKNDTYATMTLFDNAGQFGQQQEQMSRGLHLGVDFTNMTVELLTELLPWNQSISQSQGSVQLQPNGNFLVGFGQLPWTGEYSPDGDLLWTTQFGVGDVESYRALRYNWTGTPTDSPSIELVSASKSNLLSAHASWNGATEIVKWELYGASDSSGSSSISLYNKTKDGFETTITVSTVSNSYSHYAVRAIGRSNQVLGTSEFVSSSSALRITGRTALAVLSATTVLMLFY</sequence>